<dbReference type="GO" id="GO:0006508">
    <property type="term" value="P:proteolysis"/>
    <property type="evidence" value="ECO:0007669"/>
    <property type="project" value="UniProtKB-KW"/>
</dbReference>
<proteinExistence type="inferred from homology"/>
<dbReference type="OrthoDB" id="527990at2759"/>
<feature type="compositionally biased region" description="Pro residues" evidence="9">
    <location>
        <begin position="585"/>
        <end position="596"/>
    </location>
</feature>
<comment type="cofactor">
    <cofactor evidence="8">
        <name>Zn(2+)</name>
        <dbReference type="ChEBI" id="CHEBI:29105"/>
    </cofactor>
    <text evidence="8">Binds 1 zinc ion per subunit.</text>
</comment>
<evidence type="ECO:0000313" key="11">
    <source>
        <dbReference type="EMBL" id="VFT77836.1"/>
    </source>
</evidence>
<reference evidence="10" key="2">
    <citation type="submission" date="2019-06" db="EMBL/GenBank/DDBJ databases">
        <title>Genomics analysis of Aphanomyces spp. identifies a new class of oomycete effector associated with host adaptation.</title>
        <authorList>
            <person name="Gaulin E."/>
        </authorList>
    </citation>
    <scope>NUCLEOTIDE SEQUENCE</scope>
    <source>
        <strain evidence="10">CBS 578.67</strain>
    </source>
</reference>
<comment type="similarity">
    <text evidence="1">Belongs to the peptidase M8 family.</text>
</comment>
<evidence type="ECO:0000256" key="8">
    <source>
        <dbReference type="PIRSR" id="PIRSR601577-2"/>
    </source>
</evidence>
<dbReference type="Pfam" id="PF01457">
    <property type="entry name" value="Peptidase_M8"/>
    <property type="match status" value="2"/>
</dbReference>
<evidence type="ECO:0000256" key="2">
    <source>
        <dbReference type="ARBA" id="ARBA00022670"/>
    </source>
</evidence>
<dbReference type="AlphaFoldDB" id="A0A485K422"/>
<evidence type="ECO:0000256" key="9">
    <source>
        <dbReference type="SAM" id="MobiDB-lite"/>
    </source>
</evidence>
<dbReference type="Gene3D" id="2.10.55.10">
    <property type="entry name" value="Leishmanolysin domain 3"/>
    <property type="match status" value="1"/>
</dbReference>
<dbReference type="InterPro" id="IPR001577">
    <property type="entry name" value="Peptidase_M8"/>
</dbReference>
<dbReference type="GO" id="GO:0005737">
    <property type="term" value="C:cytoplasm"/>
    <property type="evidence" value="ECO:0007669"/>
    <property type="project" value="TreeGrafter"/>
</dbReference>
<keyword evidence="3 8" id="KW-0479">Metal-binding</keyword>
<feature type="region of interest" description="Disordered" evidence="9">
    <location>
        <begin position="584"/>
        <end position="631"/>
    </location>
</feature>
<feature type="active site" evidence="7">
    <location>
        <position position="191"/>
    </location>
</feature>
<keyword evidence="2" id="KW-0645">Protease</keyword>
<evidence type="ECO:0000256" key="3">
    <source>
        <dbReference type="ARBA" id="ARBA00022723"/>
    </source>
</evidence>
<evidence type="ECO:0000256" key="7">
    <source>
        <dbReference type="PIRSR" id="PIRSR601577-1"/>
    </source>
</evidence>
<dbReference type="FunFam" id="3.90.132.10:FF:000001">
    <property type="entry name" value="leishmanolysin-like peptidase isoform X2"/>
    <property type="match status" value="1"/>
</dbReference>
<feature type="binding site" evidence="8">
    <location>
        <position position="298"/>
    </location>
    <ligand>
        <name>Zn(2+)</name>
        <dbReference type="ChEBI" id="CHEBI:29105"/>
        <note>catalytic</note>
    </ligand>
</feature>
<evidence type="ECO:0000256" key="5">
    <source>
        <dbReference type="ARBA" id="ARBA00022833"/>
    </source>
</evidence>
<reference evidence="11 12" key="1">
    <citation type="submission" date="2019-03" db="EMBL/GenBank/DDBJ databases">
        <authorList>
            <person name="Gaulin E."/>
            <person name="Dumas B."/>
        </authorList>
    </citation>
    <scope>NUCLEOTIDE SEQUENCE [LARGE SCALE GENOMIC DNA]</scope>
    <source>
        <strain evidence="11">CBS 568.67</strain>
    </source>
</reference>
<evidence type="ECO:0000256" key="4">
    <source>
        <dbReference type="ARBA" id="ARBA00022801"/>
    </source>
</evidence>
<keyword evidence="6 8" id="KW-0482">Metalloprotease</keyword>
<protein>
    <submittedName>
        <fullName evidence="11">Aste57867_611 protein</fullName>
    </submittedName>
</protein>
<dbReference type="EMBL" id="CAADRA010000035">
    <property type="protein sequence ID" value="VFT77836.1"/>
    <property type="molecule type" value="Genomic_DNA"/>
</dbReference>
<organism evidence="11 12">
    <name type="scientific">Aphanomyces stellatus</name>
    <dbReference type="NCBI Taxonomy" id="120398"/>
    <lineage>
        <taxon>Eukaryota</taxon>
        <taxon>Sar</taxon>
        <taxon>Stramenopiles</taxon>
        <taxon>Oomycota</taxon>
        <taxon>Saprolegniomycetes</taxon>
        <taxon>Saprolegniales</taxon>
        <taxon>Verrucalvaceae</taxon>
        <taxon>Aphanomyces</taxon>
    </lineage>
</organism>
<keyword evidence="12" id="KW-1185">Reference proteome</keyword>
<dbReference type="PANTHER" id="PTHR10942">
    <property type="entry name" value="LEISHMANOLYSIN-LIKE PEPTIDASE"/>
    <property type="match status" value="1"/>
</dbReference>
<dbReference type="GO" id="GO:0004222">
    <property type="term" value="F:metalloendopeptidase activity"/>
    <property type="evidence" value="ECO:0007669"/>
    <property type="project" value="InterPro"/>
</dbReference>
<keyword evidence="5 8" id="KW-0862">Zinc</keyword>
<dbReference type="SUPFAM" id="SSF55486">
    <property type="entry name" value="Metalloproteases ('zincins'), catalytic domain"/>
    <property type="match status" value="1"/>
</dbReference>
<sequence length="631" mass="67529">MFKPLRFFLYYDNMTMGLLPGNQSLFIQEFVVPAAMKIWSNALAVVPARGNLFASAPCVLTLKGTTPPICSAISTTAASNQCVEQPIPATHFAPTRVCTTCRDATCSGASASCSTFGVGNSGIPNADMVMYIRANTTARCTPNVMAYAATCQRDQNDRPTFGTINFCPSYIDPSSTTGPGFERQVMTATHEFGHALGFSAASFALLRREDGTPRTPRVGGGQFGSTSPVTGICADSSTVTASSVPSNSTITYTTMRGHAISLLTTPTVLAAARAHFDCPSLPGVEIENGDPGACLGSHWEERLFGPDLMTPIVNYRTALSALTLAYFQDSGWYQANFTAAEPLYWGNNQGCPFTTDNCIRSTGRIPFWASKYEIESLNADTFCTTATEGCSADGMSRSQCSITSSTYTSPLPLDYQYFPGKPMVGGYIQLQTIETDAFGDYCPIHRAYAQGDCINPANLLVLPKHNVSPFGEIYGPTSRCTKMSLTRTNMFGLSVSNRFAGCYPMACTFHSKGPTIDITLATDIGSTVIVKCTLKGQEVPVPGFKGSLTCPDPFVICGLGHCSSCPSTSLCINGKCSPKESTIPAPTPPFPTPYPTTKPWTSVTVKPLPTKRPTSYRPPTNTPKMAPRSTL</sequence>
<feature type="binding site" evidence="8">
    <location>
        <position position="194"/>
    </location>
    <ligand>
        <name>Zn(2+)</name>
        <dbReference type="ChEBI" id="CHEBI:29105"/>
        <note>catalytic</note>
    </ligand>
</feature>
<gene>
    <name evidence="11" type="primary">Aste57867_611</name>
    <name evidence="10" type="ORF">As57867_000610</name>
    <name evidence="11" type="ORF">ASTE57867_611</name>
</gene>
<dbReference type="GO" id="GO:0007155">
    <property type="term" value="P:cell adhesion"/>
    <property type="evidence" value="ECO:0007669"/>
    <property type="project" value="InterPro"/>
</dbReference>
<dbReference type="EMBL" id="VJMH01000035">
    <property type="protein sequence ID" value="KAF0720032.1"/>
    <property type="molecule type" value="Genomic_DNA"/>
</dbReference>
<dbReference type="GO" id="GO:0046872">
    <property type="term" value="F:metal ion binding"/>
    <property type="evidence" value="ECO:0007669"/>
    <property type="project" value="UniProtKB-KW"/>
</dbReference>
<dbReference type="Gene3D" id="3.90.132.10">
    <property type="entry name" value="Leishmanolysin , domain 2"/>
    <property type="match status" value="1"/>
</dbReference>
<dbReference type="GO" id="GO:0016020">
    <property type="term" value="C:membrane"/>
    <property type="evidence" value="ECO:0007669"/>
    <property type="project" value="InterPro"/>
</dbReference>
<evidence type="ECO:0000256" key="6">
    <source>
        <dbReference type="ARBA" id="ARBA00023049"/>
    </source>
</evidence>
<evidence type="ECO:0000256" key="1">
    <source>
        <dbReference type="ARBA" id="ARBA00005860"/>
    </source>
</evidence>
<name>A0A485K422_9STRA</name>
<accession>A0A485K422</accession>
<dbReference type="PANTHER" id="PTHR10942:SF0">
    <property type="entry name" value="LEISHMANOLYSIN-LIKE PEPTIDASE"/>
    <property type="match status" value="1"/>
</dbReference>
<feature type="compositionally biased region" description="Polar residues" evidence="9">
    <location>
        <begin position="617"/>
        <end position="631"/>
    </location>
</feature>
<dbReference type="Gene3D" id="3.10.170.20">
    <property type="match status" value="1"/>
</dbReference>
<dbReference type="Proteomes" id="UP000332933">
    <property type="component" value="Unassembled WGS sequence"/>
</dbReference>
<keyword evidence="4" id="KW-0378">Hydrolase</keyword>
<feature type="binding site" evidence="8">
    <location>
        <position position="190"/>
    </location>
    <ligand>
        <name>Zn(2+)</name>
        <dbReference type="ChEBI" id="CHEBI:29105"/>
        <note>catalytic</note>
    </ligand>
</feature>
<evidence type="ECO:0000313" key="12">
    <source>
        <dbReference type="Proteomes" id="UP000332933"/>
    </source>
</evidence>
<evidence type="ECO:0000313" key="10">
    <source>
        <dbReference type="EMBL" id="KAF0720032.1"/>
    </source>
</evidence>